<dbReference type="Gene3D" id="3.40.30.10">
    <property type="entry name" value="Glutaredoxin"/>
    <property type="match status" value="1"/>
</dbReference>
<organism evidence="3 4">
    <name type="scientific">Mesobacillus persicus</name>
    <dbReference type="NCBI Taxonomy" id="930146"/>
    <lineage>
        <taxon>Bacteria</taxon>
        <taxon>Bacillati</taxon>
        <taxon>Bacillota</taxon>
        <taxon>Bacilli</taxon>
        <taxon>Bacillales</taxon>
        <taxon>Bacillaceae</taxon>
        <taxon>Mesobacillus</taxon>
    </lineage>
</organism>
<protein>
    <submittedName>
        <fullName evidence="3">Peroxiredoxin (Alkyl hydroperoxide reductase subunit C)</fullName>
    </submittedName>
</protein>
<sequence>MDAKNVHATRDDLAPLFSTEALDGNVISKLKLSDFKGKWVILFFYPSNFTSV</sequence>
<feature type="domain" description="Alkyl hydroperoxide reductase subunit C/ Thiol specific antioxidant" evidence="2">
    <location>
        <begin position="12"/>
        <end position="52"/>
    </location>
</feature>
<dbReference type="STRING" id="930146.SAMN05192533_107115"/>
<dbReference type="Pfam" id="PF00578">
    <property type="entry name" value="AhpC-TSA"/>
    <property type="match status" value="1"/>
</dbReference>
<gene>
    <name evidence="3" type="ORF">SAMN05192533_107115</name>
</gene>
<dbReference type="InterPro" id="IPR036249">
    <property type="entry name" value="Thioredoxin-like_sf"/>
</dbReference>
<accession>A0A1H8CJ62</accession>
<reference evidence="4" key="1">
    <citation type="submission" date="2016-10" db="EMBL/GenBank/DDBJ databases">
        <authorList>
            <person name="Varghese N."/>
            <person name="Submissions S."/>
        </authorList>
    </citation>
    <scope>NUCLEOTIDE SEQUENCE [LARGE SCALE GENOMIC DNA]</scope>
    <source>
        <strain evidence="4">B48,IBRC-M 10115,DSM 25386,CECT 8001</strain>
    </source>
</reference>
<proteinExistence type="predicted"/>
<keyword evidence="1" id="KW-1015">Disulfide bond</keyword>
<keyword evidence="4" id="KW-1185">Reference proteome</keyword>
<evidence type="ECO:0000256" key="1">
    <source>
        <dbReference type="ARBA" id="ARBA00023157"/>
    </source>
</evidence>
<dbReference type="AlphaFoldDB" id="A0A1H8CJ62"/>
<evidence type="ECO:0000313" key="3">
    <source>
        <dbReference type="EMBL" id="SEM95153.1"/>
    </source>
</evidence>
<dbReference type="EMBL" id="FOBW01000007">
    <property type="protein sequence ID" value="SEM95153.1"/>
    <property type="molecule type" value="Genomic_DNA"/>
</dbReference>
<evidence type="ECO:0000313" key="4">
    <source>
        <dbReference type="Proteomes" id="UP000198553"/>
    </source>
</evidence>
<dbReference type="Proteomes" id="UP000198553">
    <property type="component" value="Unassembled WGS sequence"/>
</dbReference>
<dbReference type="InterPro" id="IPR000866">
    <property type="entry name" value="AhpC/TSA"/>
</dbReference>
<dbReference type="SUPFAM" id="SSF52833">
    <property type="entry name" value="Thioredoxin-like"/>
    <property type="match status" value="1"/>
</dbReference>
<name>A0A1H8CJ62_9BACI</name>
<evidence type="ECO:0000259" key="2">
    <source>
        <dbReference type="Pfam" id="PF00578"/>
    </source>
</evidence>
<dbReference type="GO" id="GO:0016209">
    <property type="term" value="F:antioxidant activity"/>
    <property type="evidence" value="ECO:0007669"/>
    <property type="project" value="InterPro"/>
</dbReference>
<dbReference type="GO" id="GO:0016491">
    <property type="term" value="F:oxidoreductase activity"/>
    <property type="evidence" value="ECO:0007669"/>
    <property type="project" value="InterPro"/>
</dbReference>